<evidence type="ECO:0000259" key="4">
    <source>
        <dbReference type="Pfam" id="PF01321"/>
    </source>
</evidence>
<dbReference type="InterPro" id="IPR050659">
    <property type="entry name" value="Peptidase_M24B"/>
</dbReference>
<dbReference type="InterPro" id="IPR036005">
    <property type="entry name" value="Creatinase/aminopeptidase-like"/>
</dbReference>
<dbReference type="Proteomes" id="UP001596443">
    <property type="component" value="Unassembled WGS sequence"/>
</dbReference>
<accession>A0ABD5TA76</accession>
<dbReference type="PROSITE" id="PS00491">
    <property type="entry name" value="PROLINE_PEPTIDASE"/>
    <property type="match status" value="1"/>
</dbReference>
<evidence type="ECO:0000256" key="1">
    <source>
        <dbReference type="ARBA" id="ARBA00022723"/>
    </source>
</evidence>
<dbReference type="Gene3D" id="3.40.350.10">
    <property type="entry name" value="Creatinase/prolidase N-terminal domain"/>
    <property type="match status" value="1"/>
</dbReference>
<dbReference type="Gene3D" id="3.90.230.10">
    <property type="entry name" value="Creatinase/methionine aminopeptidase superfamily"/>
    <property type="match status" value="1"/>
</dbReference>
<evidence type="ECO:0000259" key="3">
    <source>
        <dbReference type="Pfam" id="PF00557"/>
    </source>
</evidence>
<dbReference type="RefSeq" id="WP_284062971.1">
    <property type="nucleotide sequence ID" value="NZ_CP126158.1"/>
</dbReference>
<dbReference type="Pfam" id="PF00557">
    <property type="entry name" value="Peptidase_M24"/>
    <property type="match status" value="1"/>
</dbReference>
<dbReference type="GO" id="GO:0046872">
    <property type="term" value="F:metal ion binding"/>
    <property type="evidence" value="ECO:0007669"/>
    <property type="project" value="UniProtKB-KW"/>
</dbReference>
<keyword evidence="1" id="KW-0479">Metal-binding</keyword>
<dbReference type="Pfam" id="PF01321">
    <property type="entry name" value="Creatinase_N"/>
    <property type="match status" value="1"/>
</dbReference>
<evidence type="ECO:0000313" key="5">
    <source>
        <dbReference type="EMBL" id="MFC6786161.1"/>
    </source>
</evidence>
<dbReference type="InterPro" id="IPR000994">
    <property type="entry name" value="Pept_M24"/>
</dbReference>
<dbReference type="PANTHER" id="PTHR46112:SF3">
    <property type="entry name" value="AMINOPEPTIDASE YPDF"/>
    <property type="match status" value="1"/>
</dbReference>
<dbReference type="InterPro" id="IPR001714">
    <property type="entry name" value="Pept_M24_MAP"/>
</dbReference>
<organism evidence="5 6">
    <name type="scientific">Halobaculum halobium</name>
    <dbReference type="NCBI Taxonomy" id="3032281"/>
    <lineage>
        <taxon>Archaea</taxon>
        <taxon>Methanobacteriati</taxon>
        <taxon>Methanobacteriota</taxon>
        <taxon>Stenosarchaea group</taxon>
        <taxon>Halobacteria</taxon>
        <taxon>Halobacteriales</taxon>
        <taxon>Haloferacaceae</taxon>
        <taxon>Halobaculum</taxon>
    </lineage>
</organism>
<dbReference type="GO" id="GO:0016787">
    <property type="term" value="F:hydrolase activity"/>
    <property type="evidence" value="ECO:0007669"/>
    <property type="project" value="UniProtKB-KW"/>
</dbReference>
<keyword evidence="2" id="KW-0378">Hydrolase</keyword>
<dbReference type="InterPro" id="IPR029149">
    <property type="entry name" value="Creatin/AminoP/Spt16_N"/>
</dbReference>
<protein>
    <submittedName>
        <fullName evidence="5">M24 family metallopeptidase</fullName>
    </submittedName>
</protein>
<reference evidence="5 6" key="1">
    <citation type="journal article" date="2019" name="Int. J. Syst. Evol. Microbiol.">
        <title>The Global Catalogue of Microorganisms (GCM) 10K type strain sequencing project: providing services to taxonomists for standard genome sequencing and annotation.</title>
        <authorList>
            <consortium name="The Broad Institute Genomics Platform"/>
            <consortium name="The Broad Institute Genome Sequencing Center for Infectious Disease"/>
            <person name="Wu L."/>
            <person name="Ma J."/>
        </authorList>
    </citation>
    <scope>NUCLEOTIDE SEQUENCE [LARGE SCALE GENOMIC DNA]</scope>
    <source>
        <strain evidence="5 6">SYNS20</strain>
    </source>
</reference>
<comment type="caution">
    <text evidence="5">The sequence shown here is derived from an EMBL/GenBank/DDBJ whole genome shotgun (WGS) entry which is preliminary data.</text>
</comment>
<feature type="domain" description="Peptidase M24" evidence="3">
    <location>
        <begin position="162"/>
        <end position="368"/>
    </location>
</feature>
<dbReference type="PRINTS" id="PR00599">
    <property type="entry name" value="MAPEPTIDASE"/>
</dbReference>
<evidence type="ECO:0000313" key="6">
    <source>
        <dbReference type="Proteomes" id="UP001596443"/>
    </source>
</evidence>
<dbReference type="InterPro" id="IPR001131">
    <property type="entry name" value="Peptidase_M24B_aminopep-P_CS"/>
</dbReference>
<sequence length="384" mass="41266">MTDANPDASDDAPYARRLDAARERLVAADVDADALVLFPSTNLRYLTGLDEHPSERHFLLFVVPDADPVFLVPELSGEQVRAESAVADVRTWGDDEDPVAAVESVAADLALANDAPHVLVDDTMHARFTQDLRRVLPDATWGLATAALADLRVVKDDAEVAALRRAGEAADAVVRDLREWGEEVVGMTETDLARHVEDRLAANGGVGVSFDTIVGSGPNGAMPHHTHGDRVIEAGDPVVLDFGTRVDGYPSDQTRTLVFGNESPPAGFREVHRAVREAQEAAVEAVEPGATTGEIDAAAREVIAEAGYGDEFVHRTGHGVGLDVHEEPYVVAGGERELVPGMVFSVEPGVYLSGEFGVRIEDLVVVTDDGCVRLNRTDRDWRTD</sequence>
<name>A0ABD5TA76_9EURY</name>
<feature type="domain" description="Creatinase N-terminal" evidence="4">
    <location>
        <begin position="17"/>
        <end position="154"/>
    </location>
</feature>
<dbReference type="CDD" id="cd01092">
    <property type="entry name" value="APP-like"/>
    <property type="match status" value="1"/>
</dbReference>
<keyword evidence="6" id="KW-1185">Reference proteome</keyword>
<dbReference type="SUPFAM" id="SSF53092">
    <property type="entry name" value="Creatinase/prolidase N-terminal domain"/>
    <property type="match status" value="1"/>
</dbReference>
<proteinExistence type="predicted"/>
<dbReference type="SUPFAM" id="SSF55920">
    <property type="entry name" value="Creatinase/aminopeptidase"/>
    <property type="match status" value="1"/>
</dbReference>
<dbReference type="AlphaFoldDB" id="A0ABD5TA76"/>
<gene>
    <name evidence="5" type="ORF">ACFQFD_09245</name>
</gene>
<dbReference type="PANTHER" id="PTHR46112">
    <property type="entry name" value="AMINOPEPTIDASE"/>
    <property type="match status" value="1"/>
</dbReference>
<dbReference type="GeneID" id="81209229"/>
<evidence type="ECO:0000256" key="2">
    <source>
        <dbReference type="ARBA" id="ARBA00022801"/>
    </source>
</evidence>
<dbReference type="InterPro" id="IPR000587">
    <property type="entry name" value="Creatinase_N"/>
</dbReference>
<dbReference type="EMBL" id="JBHSWX010000012">
    <property type="protein sequence ID" value="MFC6786161.1"/>
    <property type="molecule type" value="Genomic_DNA"/>
</dbReference>